<evidence type="ECO:0000313" key="2">
    <source>
        <dbReference type="Proteomes" id="UP000789570"/>
    </source>
</evidence>
<comment type="caution">
    <text evidence="1">The sequence shown here is derived from an EMBL/GenBank/DDBJ whole genome shotgun (WGS) entry which is preliminary data.</text>
</comment>
<evidence type="ECO:0000313" key="1">
    <source>
        <dbReference type="EMBL" id="CAG8744045.1"/>
    </source>
</evidence>
<name>A0A9N9IP89_9GLOM</name>
<organism evidence="1 2">
    <name type="scientific">Funneliformis caledonium</name>
    <dbReference type="NCBI Taxonomy" id="1117310"/>
    <lineage>
        <taxon>Eukaryota</taxon>
        <taxon>Fungi</taxon>
        <taxon>Fungi incertae sedis</taxon>
        <taxon>Mucoromycota</taxon>
        <taxon>Glomeromycotina</taxon>
        <taxon>Glomeromycetes</taxon>
        <taxon>Glomerales</taxon>
        <taxon>Glomeraceae</taxon>
        <taxon>Funneliformis</taxon>
    </lineage>
</organism>
<keyword evidence="2" id="KW-1185">Reference proteome</keyword>
<gene>
    <name evidence="1" type="ORF">FCALED_LOCUS15829</name>
</gene>
<dbReference type="EMBL" id="CAJVPQ010015907">
    <property type="protein sequence ID" value="CAG8744045.1"/>
    <property type="molecule type" value="Genomic_DNA"/>
</dbReference>
<proteinExistence type="predicted"/>
<reference evidence="1" key="1">
    <citation type="submission" date="2021-06" db="EMBL/GenBank/DDBJ databases">
        <authorList>
            <person name="Kallberg Y."/>
            <person name="Tangrot J."/>
            <person name="Rosling A."/>
        </authorList>
    </citation>
    <scope>NUCLEOTIDE SEQUENCE</scope>
    <source>
        <strain evidence="1">UK204</strain>
    </source>
</reference>
<protein>
    <submittedName>
        <fullName evidence="1">6440_t:CDS:1</fullName>
    </submittedName>
</protein>
<feature type="non-terminal residue" evidence="1">
    <location>
        <position position="1"/>
    </location>
</feature>
<dbReference type="AlphaFoldDB" id="A0A9N9IP89"/>
<sequence length="57" mass="6284">SDPENLNCCLIYLTAVPNSERKCISISRPAKYLETVERKTSTPISSNLATTDPAEIE</sequence>
<dbReference type="Proteomes" id="UP000789570">
    <property type="component" value="Unassembled WGS sequence"/>
</dbReference>
<accession>A0A9N9IP89</accession>
<feature type="non-terminal residue" evidence="1">
    <location>
        <position position="57"/>
    </location>
</feature>